<name>A0A015K099_RHIIW</name>
<evidence type="ECO:0000313" key="3">
    <source>
        <dbReference type="Proteomes" id="UP000022910"/>
    </source>
</evidence>
<dbReference type="Proteomes" id="UP000022910">
    <property type="component" value="Unassembled WGS sequence"/>
</dbReference>
<sequence>MVKYVVWRIQSLYSALWMKNLSWTLDNVTCEWTHVGPMNIVLKLLDNSPKHFKLLFISLERTERNDLFPANSRKDITIVDSYGLVQKFSDESSAVKDKHIRPKIPSKEYSAAKSQRRSNNKIRGAA</sequence>
<dbReference type="EMBL" id="JEMT01025846">
    <property type="protein sequence ID" value="EXX60789.1"/>
    <property type="molecule type" value="Genomic_DNA"/>
</dbReference>
<dbReference type="AlphaFoldDB" id="A0A015K099"/>
<proteinExistence type="predicted"/>
<evidence type="ECO:0000313" key="2">
    <source>
        <dbReference type="EMBL" id="EXX60789.1"/>
    </source>
</evidence>
<feature type="region of interest" description="Disordered" evidence="1">
    <location>
        <begin position="106"/>
        <end position="126"/>
    </location>
</feature>
<accession>A0A015K099</accession>
<evidence type="ECO:0000256" key="1">
    <source>
        <dbReference type="SAM" id="MobiDB-lite"/>
    </source>
</evidence>
<dbReference type="OrthoDB" id="10271489at2759"/>
<comment type="caution">
    <text evidence="2">The sequence shown here is derived from an EMBL/GenBank/DDBJ whole genome shotgun (WGS) entry which is preliminary data.</text>
</comment>
<protein>
    <submittedName>
        <fullName evidence="2">Uncharacterized protein</fullName>
    </submittedName>
</protein>
<keyword evidence="3" id="KW-1185">Reference proteome</keyword>
<organism evidence="2 3">
    <name type="scientific">Rhizophagus irregularis (strain DAOM 197198w)</name>
    <name type="common">Glomus intraradices</name>
    <dbReference type="NCBI Taxonomy" id="1432141"/>
    <lineage>
        <taxon>Eukaryota</taxon>
        <taxon>Fungi</taxon>
        <taxon>Fungi incertae sedis</taxon>
        <taxon>Mucoromycota</taxon>
        <taxon>Glomeromycotina</taxon>
        <taxon>Glomeromycetes</taxon>
        <taxon>Glomerales</taxon>
        <taxon>Glomeraceae</taxon>
        <taxon>Rhizophagus</taxon>
    </lineage>
</organism>
<reference evidence="2 3" key="1">
    <citation type="submission" date="2014-02" db="EMBL/GenBank/DDBJ databases">
        <title>Single nucleus genome sequencing reveals high similarity among nuclei of an endomycorrhizal fungus.</title>
        <authorList>
            <person name="Lin K."/>
            <person name="Geurts R."/>
            <person name="Zhang Z."/>
            <person name="Limpens E."/>
            <person name="Saunders D.G."/>
            <person name="Mu D."/>
            <person name="Pang E."/>
            <person name="Cao H."/>
            <person name="Cha H."/>
            <person name="Lin T."/>
            <person name="Zhou Q."/>
            <person name="Shang Y."/>
            <person name="Li Y."/>
            <person name="Ivanov S."/>
            <person name="Sharma T."/>
            <person name="Velzen R.V."/>
            <person name="Ruijter N.D."/>
            <person name="Aanen D.K."/>
            <person name="Win J."/>
            <person name="Kamoun S."/>
            <person name="Bisseling T."/>
            <person name="Huang S."/>
        </authorList>
    </citation>
    <scope>NUCLEOTIDE SEQUENCE [LARGE SCALE GENOMIC DNA]</scope>
    <source>
        <strain evidence="3">DAOM197198w</strain>
    </source>
</reference>
<gene>
    <name evidence="2" type="ORF">RirG_176660</name>
</gene>
<dbReference type="HOGENOM" id="CLU_1982788_0_0_1"/>